<comment type="caution">
    <text evidence="10">The sequence shown here is derived from an EMBL/GenBank/DDBJ whole genome shotgun (WGS) entry which is preliminary data.</text>
</comment>
<name>A0ABQ7G5L1_DUNSA</name>
<feature type="coiled-coil region" evidence="8">
    <location>
        <begin position="23"/>
        <end position="96"/>
    </location>
</feature>
<evidence type="ECO:0008006" key="12">
    <source>
        <dbReference type="Google" id="ProtNLM"/>
    </source>
</evidence>
<evidence type="ECO:0000256" key="9">
    <source>
        <dbReference type="SAM" id="MobiDB-lite"/>
    </source>
</evidence>
<protein>
    <recommendedName>
        <fullName evidence="12">Centrosomal protein of 162 kDa</fullName>
    </recommendedName>
</protein>
<reference evidence="10" key="1">
    <citation type="submission" date="2017-08" db="EMBL/GenBank/DDBJ databases">
        <authorList>
            <person name="Polle J.E."/>
            <person name="Barry K."/>
            <person name="Cushman J."/>
            <person name="Schmutz J."/>
            <person name="Tran D."/>
            <person name="Hathwaick L.T."/>
            <person name="Yim W.C."/>
            <person name="Jenkins J."/>
            <person name="Mckie-Krisberg Z.M."/>
            <person name="Prochnik S."/>
            <person name="Lindquist E."/>
            <person name="Dockter R.B."/>
            <person name="Adam C."/>
            <person name="Molina H."/>
            <person name="Bunkerborg J."/>
            <person name="Jin E."/>
            <person name="Buchheim M."/>
            <person name="Magnuson J."/>
        </authorList>
    </citation>
    <scope>NUCLEOTIDE SEQUENCE</scope>
    <source>
        <strain evidence="10">CCAP 19/18</strain>
    </source>
</reference>
<evidence type="ECO:0000256" key="5">
    <source>
        <dbReference type="ARBA" id="ARBA00023054"/>
    </source>
</evidence>
<keyword evidence="11" id="KW-1185">Reference proteome</keyword>
<evidence type="ECO:0000313" key="10">
    <source>
        <dbReference type="EMBL" id="KAF5829903.1"/>
    </source>
</evidence>
<feature type="region of interest" description="Disordered" evidence="9">
    <location>
        <begin position="96"/>
        <end position="230"/>
    </location>
</feature>
<evidence type="ECO:0000256" key="1">
    <source>
        <dbReference type="ARBA" id="ARBA00004120"/>
    </source>
</evidence>
<dbReference type="InterPro" id="IPR026201">
    <property type="entry name" value="Cep290"/>
</dbReference>
<evidence type="ECO:0000256" key="2">
    <source>
        <dbReference type="ARBA" id="ARBA00004300"/>
    </source>
</evidence>
<accession>A0ABQ7G5L1</accession>
<feature type="compositionally biased region" description="Polar residues" evidence="9">
    <location>
        <begin position="96"/>
        <end position="109"/>
    </location>
</feature>
<keyword evidence="3" id="KW-0963">Cytoplasm</keyword>
<keyword evidence="6" id="KW-0206">Cytoskeleton</keyword>
<feature type="region of interest" description="Disordered" evidence="9">
    <location>
        <begin position="327"/>
        <end position="355"/>
    </location>
</feature>
<proteinExistence type="predicted"/>
<feature type="region of interest" description="Disordered" evidence="9">
    <location>
        <begin position="1"/>
        <end position="22"/>
    </location>
</feature>
<feature type="compositionally biased region" description="Gly residues" evidence="9">
    <location>
        <begin position="114"/>
        <end position="131"/>
    </location>
</feature>
<dbReference type="PANTHER" id="PTHR18879:SF20">
    <property type="entry name" value="CENTROSOMAL PROTEIN OF 290 KDA"/>
    <property type="match status" value="1"/>
</dbReference>
<organism evidence="10 11">
    <name type="scientific">Dunaliella salina</name>
    <name type="common">Green alga</name>
    <name type="synonym">Protococcus salinus</name>
    <dbReference type="NCBI Taxonomy" id="3046"/>
    <lineage>
        <taxon>Eukaryota</taxon>
        <taxon>Viridiplantae</taxon>
        <taxon>Chlorophyta</taxon>
        <taxon>core chlorophytes</taxon>
        <taxon>Chlorophyceae</taxon>
        <taxon>CS clade</taxon>
        <taxon>Chlamydomonadales</taxon>
        <taxon>Dunaliellaceae</taxon>
        <taxon>Dunaliella</taxon>
    </lineage>
</organism>
<evidence type="ECO:0000313" key="11">
    <source>
        <dbReference type="Proteomes" id="UP000815325"/>
    </source>
</evidence>
<dbReference type="Proteomes" id="UP000815325">
    <property type="component" value="Unassembled WGS sequence"/>
</dbReference>
<feature type="compositionally biased region" description="Gly residues" evidence="9">
    <location>
        <begin position="167"/>
        <end position="199"/>
    </location>
</feature>
<dbReference type="EMBL" id="MU070102">
    <property type="protein sequence ID" value="KAF5829903.1"/>
    <property type="molecule type" value="Genomic_DNA"/>
</dbReference>
<keyword evidence="5 8" id="KW-0175">Coiled coil</keyword>
<evidence type="ECO:0000256" key="3">
    <source>
        <dbReference type="ARBA" id="ARBA00022490"/>
    </source>
</evidence>
<comment type="subcellular location">
    <subcellularLocation>
        <location evidence="1">Cytoplasm</location>
        <location evidence="1">Cytoskeleton</location>
        <location evidence="1">Cilium basal body</location>
    </subcellularLocation>
    <subcellularLocation>
        <location evidence="2">Cytoplasm</location>
        <location evidence="2">Cytoskeleton</location>
        <location evidence="2">Microtubule organizing center</location>
        <location evidence="2">Centrosome</location>
    </subcellularLocation>
</comment>
<feature type="compositionally biased region" description="Low complexity" evidence="9">
    <location>
        <begin position="132"/>
        <end position="166"/>
    </location>
</feature>
<gene>
    <name evidence="10" type="ORF">DUNSADRAFT_15326</name>
</gene>
<dbReference type="PANTHER" id="PTHR18879">
    <property type="entry name" value="CENTROSOMAL PROTEIN OF 290 KDA"/>
    <property type="match status" value="1"/>
</dbReference>
<feature type="compositionally biased region" description="Low complexity" evidence="9">
    <location>
        <begin position="327"/>
        <end position="342"/>
    </location>
</feature>
<keyword evidence="4" id="KW-0970">Cilium biogenesis/degradation</keyword>
<evidence type="ECO:0000256" key="8">
    <source>
        <dbReference type="SAM" id="Coils"/>
    </source>
</evidence>
<keyword evidence="7" id="KW-0966">Cell projection</keyword>
<evidence type="ECO:0000256" key="4">
    <source>
        <dbReference type="ARBA" id="ARBA00022794"/>
    </source>
</evidence>
<evidence type="ECO:0000256" key="6">
    <source>
        <dbReference type="ARBA" id="ARBA00023212"/>
    </source>
</evidence>
<sequence length="478" mass="50420">SQLSLAREAASKPAPGTAGDASMMRMHDQLQQAQKRTTGLEEELHRTRAALQKLKNAERTVVDLTSGMSIEASRQIEELQRRIHVLEKQNMALTTKARTLQDHSTSTSIDFGAPGFGGSGPPDGGRGGGGSRPSSARTTTTTAHPSQRGGLSRAGEGAGGRRPSSSGGRGSRGPEGHPGGGVGVDEGGIRGGSSSGGTRGPHQQQQQQQMPGASTAPDHPSEVAAKSTAAVAAWEESKRLGKRVEELRKKLAGKQEEVTAARTEADKKAAHVASLQGELDKQALAFRDLQEKLRRAQAAPKLTSDAAKLREYVEKIERSEAECDSLRQQLARAQSQSATTARPAGGSGSSGSDDLLKKDMELHELRLQRDQAQVQVRRLKDRLAELFGPEAGTSKGSGRGGAGMGGGAREAELMATIGTLKTALEKATTSTTPTTKYMAEVMRRKELVRELEAAKAEVSSLRGAAGAAARLMAEMQYV</sequence>
<feature type="non-terminal residue" evidence="10">
    <location>
        <position position="1"/>
    </location>
</feature>
<evidence type="ECO:0000256" key="7">
    <source>
        <dbReference type="ARBA" id="ARBA00023273"/>
    </source>
</evidence>